<accession>A0A068EU99</accession>
<dbReference type="Proteomes" id="UP000027382">
    <property type="component" value="Segment"/>
</dbReference>
<evidence type="ECO:0000313" key="1">
    <source>
        <dbReference type="EMBL" id="AID50611.1"/>
    </source>
</evidence>
<reference evidence="1" key="1">
    <citation type="journal article" date="2014" name="Virology">
        <title>The odd one out: Bacillus ACT bacteriophage CP-51 exhibits unusual properties compared to related Spounavirinae W.Ph. and Bastille.</title>
        <authorList>
            <person name="Klumpp J."/>
            <person name="Schmuki M."/>
            <person name="Sozhamannan S."/>
            <person name="Beyer W."/>
            <person name="Fouts D.E."/>
            <person name="Bernbach V."/>
            <person name="Calendar R."/>
            <person name="Loessner M.J."/>
        </authorList>
    </citation>
    <scope>NUCLEOTIDE SEQUENCE [LARGE SCALE GENOMIC DNA]</scope>
</reference>
<dbReference type="KEGG" id="vg:22277119"/>
<protein>
    <submittedName>
        <fullName evidence="1">Uncharacterized protein</fullName>
    </submittedName>
</protein>
<organism evidence="1 2">
    <name type="scientific">Bacillus phage CP-51</name>
    <dbReference type="NCBI Taxonomy" id="1391188"/>
    <lineage>
        <taxon>Viruses</taxon>
        <taxon>Duplodnaviria</taxon>
        <taxon>Heunggongvirae</taxon>
        <taxon>Uroviricota</taxon>
        <taxon>Caudoviricetes</taxon>
        <taxon>Herelleviridae</taxon>
        <taxon>Spounavirinae</taxon>
        <taxon>Siminovitchvirus</taxon>
        <taxon>Siminovitchvirus CP51</taxon>
    </lineage>
</organism>
<name>A0A068EU99_9CAUD</name>
<sequence length="82" mass="9098">MNVFLRSVSACLKTAPRLQGTPSVLVLPHGLLERLGTIALPLLYQAVHKPCPAPRKCSILIARVYRIIRILRVCCPKDIVLL</sequence>
<dbReference type="GeneID" id="22277119"/>
<dbReference type="OrthoDB" id="36671at10239"/>
<proteinExistence type="predicted"/>
<evidence type="ECO:0000313" key="2">
    <source>
        <dbReference type="Proteomes" id="UP000027382"/>
    </source>
</evidence>
<dbReference type="EMBL" id="KF554508">
    <property type="protein sequence ID" value="AID50611.1"/>
    <property type="molecule type" value="Genomic_DNA"/>
</dbReference>
<dbReference type="RefSeq" id="YP_009099220.1">
    <property type="nucleotide sequence ID" value="NC_025423.1"/>
</dbReference>
<keyword evidence="2" id="KW-1185">Reference proteome</keyword>